<feature type="transmembrane region" description="Helical" evidence="1">
    <location>
        <begin position="39"/>
        <end position="58"/>
    </location>
</feature>
<keyword evidence="1" id="KW-1133">Transmembrane helix</keyword>
<evidence type="ECO:0008006" key="4">
    <source>
        <dbReference type="Google" id="ProtNLM"/>
    </source>
</evidence>
<dbReference type="EMBL" id="JBAKFF010000001">
    <property type="protein sequence ID" value="MEX0430629.1"/>
    <property type="molecule type" value="Genomic_DNA"/>
</dbReference>
<sequence>MNERLRQVPVLWARYARPIRRLAASTSAWLMGRTARERVLLFGAVFLIIATFWQQSFFSPAATELSGVNARLTSVETQRDQLRASIERLEQRRQMAEDPDQPVREEIAALQDEVEELNQALVKRGLDFIATVPMRTAMATVQDRIEAPDAPRLISFERRPGTGITTTGESAVDDLDIRHREFQMVFEGGYQQTVAFLDSLEMDDIQLVWRSLDYEVTEYPEARITVRFDLYAPADLD</sequence>
<keyword evidence="1" id="KW-0812">Transmembrane</keyword>
<protein>
    <recommendedName>
        <fullName evidence="4">MSHA biogenesis protein MshJ</fullName>
    </recommendedName>
</protein>
<gene>
    <name evidence="2" type="ORF">V6X30_04325</name>
</gene>
<name>A0ABV3T5Y9_9GAMM</name>
<evidence type="ECO:0000256" key="1">
    <source>
        <dbReference type="SAM" id="Phobius"/>
    </source>
</evidence>
<evidence type="ECO:0000313" key="3">
    <source>
        <dbReference type="Proteomes" id="UP001556637"/>
    </source>
</evidence>
<dbReference type="Proteomes" id="UP001556637">
    <property type="component" value="Unassembled WGS sequence"/>
</dbReference>
<comment type="caution">
    <text evidence="2">The sequence shown here is derived from an EMBL/GenBank/DDBJ whole genome shotgun (WGS) entry which is preliminary data.</text>
</comment>
<evidence type="ECO:0000313" key="2">
    <source>
        <dbReference type="EMBL" id="MEX0430629.1"/>
    </source>
</evidence>
<dbReference type="RefSeq" id="WP_367983417.1">
    <property type="nucleotide sequence ID" value="NZ_JBAKFF010000001.1"/>
</dbReference>
<proteinExistence type="predicted"/>
<accession>A0ABV3T5Y9</accession>
<keyword evidence="3" id="KW-1185">Reference proteome</keyword>
<keyword evidence="1" id="KW-0472">Membrane</keyword>
<reference evidence="2 3" key="1">
    <citation type="submission" date="2024-02" db="EMBL/GenBank/DDBJ databases">
        <title>New especies of Spiribacter isolated from saline water.</title>
        <authorList>
            <person name="Leon M.J."/>
            <person name="De La Haba R."/>
            <person name="Sanchez-Porro C."/>
            <person name="Ventosa A."/>
        </authorList>
    </citation>
    <scope>NUCLEOTIDE SEQUENCE [LARGE SCALE GENOMIC DNA]</scope>
    <source>
        <strain evidence="3">ag22IC4-189</strain>
    </source>
</reference>
<organism evidence="2 3">
    <name type="scientific">Spiribacter insolitus</name>
    <dbReference type="NCBI Taxonomy" id="3122417"/>
    <lineage>
        <taxon>Bacteria</taxon>
        <taxon>Pseudomonadati</taxon>
        <taxon>Pseudomonadota</taxon>
        <taxon>Gammaproteobacteria</taxon>
        <taxon>Chromatiales</taxon>
        <taxon>Ectothiorhodospiraceae</taxon>
        <taxon>Spiribacter</taxon>
    </lineage>
</organism>